<dbReference type="SUPFAM" id="SSF54695">
    <property type="entry name" value="POZ domain"/>
    <property type="match status" value="1"/>
</dbReference>
<dbReference type="InterPro" id="IPR011333">
    <property type="entry name" value="SKP1/BTB/POZ_sf"/>
</dbReference>
<dbReference type="InterPro" id="IPR000210">
    <property type="entry name" value="BTB/POZ_dom"/>
</dbReference>
<dbReference type="Pfam" id="PF00651">
    <property type="entry name" value="BTB"/>
    <property type="match status" value="1"/>
</dbReference>
<protein>
    <recommendedName>
        <fullName evidence="2">BTB domain-containing protein</fullName>
    </recommendedName>
</protein>
<dbReference type="PROSITE" id="PS50097">
    <property type="entry name" value="BTB"/>
    <property type="match status" value="1"/>
</dbReference>
<sequence>MEFSGQRPCCVLKLGVDLFTSVLHGRHFLPLAYHLFLSVLLLHFLNVFVLVPPADCSEVTFFENGFQDKRRSKRVESWARARFDAWRALHKRPTAEAIEDLCDHDRKELEELVELFLTQVCKQNGKEYPHQTIGSLLRALGRVTRAHQEARIAETQVPEAPLNIMSDVRFKKAGQAVSDNVASAGRLGLGKRRKCISILTLLDEAAMLALSTYKCTSAKGCSMRFAYFCTQKFFIRGTAELHELTDMDFTLGKDQHGDYEKRLKSWSSDCPLSHPEKFSLPMTCYIEDVSTHKIMIQHKPKWAEYEPPPRPIILTDVKNPTSRAVMSWRFHVSVLFIRFCVKNIRCTVNKKTKERRVHLERRLHSKEFEGAGDPDRPPPPYSDIVLETSDGWKAYKHEAVVASQSEDFKAMFSMPMVEEYPLHMETSHTALDTIIFFFYRATVNQGVLRNHLVELLQAADKYGVESLNSICEQ</sequence>
<dbReference type="InterPro" id="IPR044714">
    <property type="entry name" value="AtSIBP1-like"/>
</dbReference>
<reference evidence="3 5" key="2">
    <citation type="journal article" date="2018" name="Plant J.">
        <title>The Physcomitrella patens chromosome-scale assembly reveals moss genome structure and evolution.</title>
        <authorList>
            <person name="Lang D."/>
            <person name="Ullrich K.K."/>
            <person name="Murat F."/>
            <person name="Fuchs J."/>
            <person name="Jenkins J."/>
            <person name="Haas F.B."/>
            <person name="Piednoel M."/>
            <person name="Gundlach H."/>
            <person name="Van Bel M."/>
            <person name="Meyberg R."/>
            <person name="Vives C."/>
            <person name="Morata J."/>
            <person name="Symeonidi A."/>
            <person name="Hiss M."/>
            <person name="Muchero W."/>
            <person name="Kamisugi Y."/>
            <person name="Saleh O."/>
            <person name="Blanc G."/>
            <person name="Decker E.L."/>
            <person name="van Gessel N."/>
            <person name="Grimwood J."/>
            <person name="Hayes R.D."/>
            <person name="Graham S.W."/>
            <person name="Gunter L.E."/>
            <person name="McDaniel S.F."/>
            <person name="Hoernstein S.N.W."/>
            <person name="Larsson A."/>
            <person name="Li F.W."/>
            <person name="Perroud P.F."/>
            <person name="Phillips J."/>
            <person name="Ranjan P."/>
            <person name="Rokshar D.S."/>
            <person name="Rothfels C.J."/>
            <person name="Schneider L."/>
            <person name="Shu S."/>
            <person name="Stevenson D.W."/>
            <person name="Thummler F."/>
            <person name="Tillich M."/>
            <person name="Villarreal Aguilar J.C."/>
            <person name="Widiez T."/>
            <person name="Wong G.K."/>
            <person name="Wymore A."/>
            <person name="Zhang Y."/>
            <person name="Zimmer A.D."/>
            <person name="Quatrano R.S."/>
            <person name="Mayer K.F.X."/>
            <person name="Goodstein D."/>
            <person name="Casacuberta J.M."/>
            <person name="Vandepoele K."/>
            <person name="Reski R."/>
            <person name="Cuming A.C."/>
            <person name="Tuskan G.A."/>
            <person name="Maumus F."/>
            <person name="Salse J."/>
            <person name="Schmutz J."/>
            <person name="Rensing S.A."/>
        </authorList>
    </citation>
    <scope>NUCLEOTIDE SEQUENCE [LARGE SCALE GENOMIC DNA]</scope>
    <source>
        <strain evidence="4 5">cv. Gransden 2004</strain>
    </source>
</reference>
<dbReference type="PaxDb" id="3218-PP1S338_19V6.1"/>
<evidence type="ECO:0000313" key="4">
    <source>
        <dbReference type="EnsemblPlants" id="Pp3c14_2500V3.1"/>
    </source>
</evidence>
<proteinExistence type="predicted"/>
<dbReference type="Gramene" id="Pp3c14_2500V3.1">
    <property type="protein sequence ID" value="Pp3c14_2500V3.1"/>
    <property type="gene ID" value="Pp3c14_2500"/>
</dbReference>
<reference evidence="3 5" key="1">
    <citation type="journal article" date="2008" name="Science">
        <title>The Physcomitrella genome reveals evolutionary insights into the conquest of land by plants.</title>
        <authorList>
            <person name="Rensing S."/>
            <person name="Lang D."/>
            <person name="Zimmer A."/>
            <person name="Terry A."/>
            <person name="Salamov A."/>
            <person name="Shapiro H."/>
            <person name="Nishiyama T."/>
            <person name="Perroud P.-F."/>
            <person name="Lindquist E."/>
            <person name="Kamisugi Y."/>
            <person name="Tanahashi T."/>
            <person name="Sakakibara K."/>
            <person name="Fujita T."/>
            <person name="Oishi K."/>
            <person name="Shin-I T."/>
            <person name="Kuroki Y."/>
            <person name="Toyoda A."/>
            <person name="Suzuki Y."/>
            <person name="Hashimoto A."/>
            <person name="Yamaguchi K."/>
            <person name="Sugano A."/>
            <person name="Kohara Y."/>
            <person name="Fujiyama A."/>
            <person name="Anterola A."/>
            <person name="Aoki S."/>
            <person name="Ashton N."/>
            <person name="Barbazuk W.B."/>
            <person name="Barker E."/>
            <person name="Bennetzen J."/>
            <person name="Bezanilla M."/>
            <person name="Blankenship R."/>
            <person name="Cho S.H."/>
            <person name="Dutcher S."/>
            <person name="Estelle M."/>
            <person name="Fawcett J.A."/>
            <person name="Gundlach H."/>
            <person name="Hanada K."/>
            <person name="Heyl A."/>
            <person name="Hicks K.A."/>
            <person name="Hugh J."/>
            <person name="Lohr M."/>
            <person name="Mayer K."/>
            <person name="Melkozernov A."/>
            <person name="Murata T."/>
            <person name="Nelson D."/>
            <person name="Pils B."/>
            <person name="Prigge M."/>
            <person name="Reiss B."/>
            <person name="Renner T."/>
            <person name="Rombauts S."/>
            <person name="Rushton P."/>
            <person name="Sanderfoot A."/>
            <person name="Schween G."/>
            <person name="Shiu S.-H."/>
            <person name="Stueber K."/>
            <person name="Theodoulou F.L."/>
            <person name="Tu H."/>
            <person name="Van de Peer Y."/>
            <person name="Verrier P.J."/>
            <person name="Waters E."/>
            <person name="Wood A."/>
            <person name="Yang L."/>
            <person name="Cove D."/>
            <person name="Cuming A."/>
            <person name="Hasebe M."/>
            <person name="Lucas S."/>
            <person name="Mishler D.B."/>
            <person name="Reski R."/>
            <person name="Grigoriev I."/>
            <person name="Quatrano R.S."/>
            <person name="Boore J.L."/>
        </authorList>
    </citation>
    <scope>NUCLEOTIDE SEQUENCE [LARGE SCALE GENOMIC DNA]</scope>
    <source>
        <strain evidence="4 5">cv. Gransden 2004</strain>
    </source>
</reference>
<feature type="domain" description="BTB" evidence="2">
    <location>
        <begin position="382"/>
        <end position="447"/>
    </location>
</feature>
<evidence type="ECO:0000313" key="3">
    <source>
        <dbReference type="EMBL" id="PNR40498.1"/>
    </source>
</evidence>
<dbReference type="PANTHER" id="PTHR46672:SF1">
    <property type="entry name" value="OS08G0103600 PROTEIN"/>
    <property type="match status" value="1"/>
</dbReference>
<evidence type="ECO:0000256" key="1">
    <source>
        <dbReference type="ARBA" id="ARBA00004906"/>
    </source>
</evidence>
<dbReference type="CDD" id="cd18186">
    <property type="entry name" value="BTB_POZ_ZBTB_KLHL-like"/>
    <property type="match status" value="1"/>
</dbReference>
<name>A0A2K1JG63_PHYPA</name>
<dbReference type="Proteomes" id="UP000006727">
    <property type="component" value="Chromosome 14"/>
</dbReference>
<evidence type="ECO:0000313" key="5">
    <source>
        <dbReference type="Proteomes" id="UP000006727"/>
    </source>
</evidence>
<accession>A0A2K1JG63</accession>
<dbReference type="STRING" id="3218.A0A2K1JG63"/>
<comment type="pathway">
    <text evidence="1">Protein modification; protein ubiquitination.</text>
</comment>
<organism evidence="3">
    <name type="scientific">Physcomitrium patens</name>
    <name type="common">Spreading-leaved earth moss</name>
    <name type="synonym">Physcomitrella patens</name>
    <dbReference type="NCBI Taxonomy" id="3218"/>
    <lineage>
        <taxon>Eukaryota</taxon>
        <taxon>Viridiplantae</taxon>
        <taxon>Streptophyta</taxon>
        <taxon>Embryophyta</taxon>
        <taxon>Bryophyta</taxon>
        <taxon>Bryophytina</taxon>
        <taxon>Bryopsida</taxon>
        <taxon>Funariidae</taxon>
        <taxon>Funariales</taxon>
        <taxon>Funariaceae</taxon>
        <taxon>Physcomitrium</taxon>
    </lineage>
</organism>
<dbReference type="EMBL" id="ABEU02000014">
    <property type="protein sequence ID" value="PNR40498.1"/>
    <property type="molecule type" value="Genomic_DNA"/>
</dbReference>
<dbReference type="InParanoid" id="A0A2K1JG63"/>
<dbReference type="AlphaFoldDB" id="A0A2K1JG63"/>
<dbReference type="EnsemblPlants" id="Pp3c14_2500V3.1">
    <property type="protein sequence ID" value="Pp3c14_2500V3.1"/>
    <property type="gene ID" value="Pp3c14_2500"/>
</dbReference>
<reference evidence="4" key="3">
    <citation type="submission" date="2020-12" db="UniProtKB">
        <authorList>
            <consortium name="EnsemblPlants"/>
        </authorList>
    </citation>
    <scope>IDENTIFICATION</scope>
</reference>
<dbReference type="Gene3D" id="3.30.710.10">
    <property type="entry name" value="Potassium Channel Kv1.1, Chain A"/>
    <property type="match status" value="1"/>
</dbReference>
<dbReference type="PANTHER" id="PTHR46672">
    <property type="entry name" value="OS08G0495500 PROTEIN-RELATED"/>
    <property type="match status" value="1"/>
</dbReference>
<gene>
    <name evidence="3" type="ORF">PHYPA_017900</name>
</gene>
<keyword evidence="5" id="KW-1185">Reference proteome</keyword>
<evidence type="ECO:0000259" key="2">
    <source>
        <dbReference type="PROSITE" id="PS50097"/>
    </source>
</evidence>